<gene>
    <name evidence="1" type="ORF">UFOPK2655_00339</name>
    <name evidence="2" type="ORF">UFOPK3077_00055</name>
    <name evidence="3" type="ORF">UFOPK3667_00055</name>
    <name evidence="4" type="ORF">UFOPK3903_00822</name>
    <name evidence="5" type="ORF">UFOPK4444_00864</name>
</gene>
<evidence type="ECO:0000313" key="4">
    <source>
        <dbReference type="EMBL" id="CAB4975702.1"/>
    </source>
</evidence>
<name>A0A6J7GSW9_9ZZZZ</name>
<accession>A0A6J7GSW9</accession>
<dbReference type="EMBL" id="CAFAAS010000001">
    <property type="protein sequence ID" value="CAB4794105.1"/>
    <property type="molecule type" value="Genomic_DNA"/>
</dbReference>
<protein>
    <submittedName>
        <fullName evidence="3">Unannotated protein</fullName>
    </submittedName>
</protein>
<dbReference type="EMBL" id="CAFBOD010000007">
    <property type="protein sequence ID" value="CAB4975702.1"/>
    <property type="molecule type" value="Genomic_DNA"/>
</dbReference>
<dbReference type="AlphaFoldDB" id="A0A6J7GSW9"/>
<proteinExistence type="predicted"/>
<dbReference type="EMBL" id="CAFBRZ010000045">
    <property type="protein sequence ID" value="CAB5154263.1"/>
    <property type="molecule type" value="Genomic_DNA"/>
</dbReference>
<organism evidence="3">
    <name type="scientific">freshwater metagenome</name>
    <dbReference type="NCBI Taxonomy" id="449393"/>
    <lineage>
        <taxon>unclassified sequences</taxon>
        <taxon>metagenomes</taxon>
        <taxon>ecological metagenomes</taxon>
    </lineage>
</organism>
<dbReference type="EMBL" id="CAFBMU010000001">
    <property type="protein sequence ID" value="CAB4911537.1"/>
    <property type="molecule type" value="Genomic_DNA"/>
</dbReference>
<evidence type="ECO:0000313" key="1">
    <source>
        <dbReference type="EMBL" id="CAB4704427.1"/>
    </source>
</evidence>
<evidence type="ECO:0000313" key="5">
    <source>
        <dbReference type="EMBL" id="CAB5154263.1"/>
    </source>
</evidence>
<dbReference type="EMBL" id="CAEZYE010000010">
    <property type="protein sequence ID" value="CAB4704427.1"/>
    <property type="molecule type" value="Genomic_DNA"/>
</dbReference>
<evidence type="ECO:0000313" key="3">
    <source>
        <dbReference type="EMBL" id="CAB4911537.1"/>
    </source>
</evidence>
<sequence>MKPKAVLHPSGSYRFLPAISAYSAGFAASEGYEITALRLLNCPTLASGLERIDQEIERRGLPASALAGLQLRSPGSFSFEAFGKFNDEYRQLLINRGLIIDGVNPISRTNVIPIHQKPVAPSIAVAFIVHPSQGHGGSDFVIAGAAEISGDLGPENIVARGDASQEGLSLKVECVLDIMRERLHALEASDESPTTINVYTEHEILGLSEKIEIKLPTTSRNGFTTWLTKPPVEELEFEMDCSSYSKWVVI</sequence>
<reference evidence="3" key="1">
    <citation type="submission" date="2020-05" db="EMBL/GenBank/DDBJ databases">
        <authorList>
            <person name="Chiriac C."/>
            <person name="Salcher M."/>
            <person name="Ghai R."/>
            <person name="Kavagutti S V."/>
        </authorList>
    </citation>
    <scope>NUCLEOTIDE SEQUENCE</scope>
</reference>
<evidence type="ECO:0000313" key="2">
    <source>
        <dbReference type="EMBL" id="CAB4794105.1"/>
    </source>
</evidence>